<dbReference type="AlphaFoldDB" id="A0A4Y2U9H9"/>
<dbReference type="OrthoDB" id="6495350at2759"/>
<dbReference type="SUPFAM" id="SSF56672">
    <property type="entry name" value="DNA/RNA polymerases"/>
    <property type="match status" value="1"/>
</dbReference>
<comment type="caution">
    <text evidence="1">The sequence shown here is derived from an EMBL/GenBank/DDBJ whole genome shotgun (WGS) entry which is preliminary data.</text>
</comment>
<evidence type="ECO:0000313" key="1">
    <source>
        <dbReference type="EMBL" id="GBO09163.1"/>
    </source>
</evidence>
<accession>A0A4Y2U9H9</accession>
<evidence type="ECO:0000313" key="2">
    <source>
        <dbReference type="Proteomes" id="UP000499080"/>
    </source>
</evidence>
<dbReference type="Proteomes" id="UP000499080">
    <property type="component" value="Unassembled WGS sequence"/>
</dbReference>
<dbReference type="PANTHER" id="PTHR37984:SF5">
    <property type="entry name" value="PROTEIN NYNRIN-LIKE"/>
    <property type="match status" value="1"/>
</dbReference>
<name>A0A4Y2U9H9_ARAVE</name>
<dbReference type="PANTHER" id="PTHR37984">
    <property type="entry name" value="PROTEIN CBG26694"/>
    <property type="match status" value="1"/>
</dbReference>
<proteinExistence type="predicted"/>
<organism evidence="1 2">
    <name type="scientific">Araneus ventricosus</name>
    <name type="common">Orbweaver spider</name>
    <name type="synonym">Epeira ventricosa</name>
    <dbReference type="NCBI Taxonomy" id="182803"/>
    <lineage>
        <taxon>Eukaryota</taxon>
        <taxon>Metazoa</taxon>
        <taxon>Ecdysozoa</taxon>
        <taxon>Arthropoda</taxon>
        <taxon>Chelicerata</taxon>
        <taxon>Arachnida</taxon>
        <taxon>Araneae</taxon>
        <taxon>Araneomorphae</taxon>
        <taxon>Entelegynae</taxon>
        <taxon>Araneoidea</taxon>
        <taxon>Araneidae</taxon>
        <taxon>Araneus</taxon>
    </lineage>
</organism>
<protein>
    <submittedName>
        <fullName evidence="1">Uncharacterized protein</fullName>
    </submittedName>
</protein>
<dbReference type="EMBL" id="BGPR01034691">
    <property type="protein sequence ID" value="GBO09163.1"/>
    <property type="molecule type" value="Genomic_DNA"/>
</dbReference>
<reference evidence="1 2" key="1">
    <citation type="journal article" date="2019" name="Sci. Rep.">
        <title>Orb-weaving spider Araneus ventricosus genome elucidates the spidroin gene catalogue.</title>
        <authorList>
            <person name="Kono N."/>
            <person name="Nakamura H."/>
            <person name="Ohtoshi R."/>
            <person name="Moran D.A.P."/>
            <person name="Shinohara A."/>
            <person name="Yoshida Y."/>
            <person name="Fujiwara M."/>
            <person name="Mori M."/>
            <person name="Tomita M."/>
            <person name="Arakawa K."/>
        </authorList>
    </citation>
    <scope>NUCLEOTIDE SEQUENCE [LARGE SCALE GENOMIC DNA]</scope>
</reference>
<dbReference type="GO" id="GO:0071897">
    <property type="term" value="P:DNA biosynthetic process"/>
    <property type="evidence" value="ECO:0007669"/>
    <property type="project" value="UniProtKB-ARBA"/>
</dbReference>
<dbReference type="InterPro" id="IPR050951">
    <property type="entry name" value="Retrovirus_Pol_polyprotein"/>
</dbReference>
<keyword evidence="2" id="KW-1185">Reference proteome</keyword>
<dbReference type="Gene3D" id="3.10.10.10">
    <property type="entry name" value="HIV Type 1 Reverse Transcriptase, subunit A, domain 1"/>
    <property type="match status" value="1"/>
</dbReference>
<gene>
    <name evidence="1" type="ORF">AVEN_23385_1</name>
</gene>
<sequence length="157" mass="17573">MGFTFTSFGDKLNIKIDDCVNVVLDKNVDFNVNFDNASSTVEYFKNKFPNCFNLNDTSGILGEPINIAMKQETIPIFCKSRPVPYALRNLVDKDLDTLINSGVLHTVSHSKWATPIVAVPKLDGNGRETVRICGDFSVTVNKFCETQFYPLPSQEEI</sequence>
<dbReference type="InterPro" id="IPR043502">
    <property type="entry name" value="DNA/RNA_pol_sf"/>
</dbReference>